<organism evidence="8 9">
    <name type="scientific">Lentilactobacillus farraginis DSM 18382 = JCM 14108</name>
    <dbReference type="NCBI Taxonomy" id="1423743"/>
    <lineage>
        <taxon>Bacteria</taxon>
        <taxon>Bacillati</taxon>
        <taxon>Bacillota</taxon>
        <taxon>Bacilli</taxon>
        <taxon>Lactobacillales</taxon>
        <taxon>Lactobacillaceae</taxon>
        <taxon>Lentilactobacillus</taxon>
    </lineage>
</organism>
<keyword evidence="6" id="KW-0131">Cell cycle</keyword>
<dbReference type="Proteomes" id="UP000051966">
    <property type="component" value="Unassembled WGS sequence"/>
</dbReference>
<keyword evidence="5 6" id="KW-0717">Septation</keyword>
<evidence type="ECO:0000313" key="9">
    <source>
        <dbReference type="Proteomes" id="UP000051966"/>
    </source>
</evidence>
<evidence type="ECO:0000256" key="6">
    <source>
        <dbReference type="HAMAP-Rule" id="MF_00728"/>
    </source>
</evidence>
<gene>
    <name evidence="6" type="primary">ezrA</name>
    <name evidence="8" type="ORF">FD41_GL002265</name>
</gene>
<dbReference type="PATRIC" id="fig|1423743.5.peg.2325"/>
<feature type="coiled-coil region" evidence="6">
    <location>
        <begin position="469"/>
        <end position="503"/>
    </location>
</feature>
<keyword evidence="6" id="KW-0132">Cell division</keyword>
<comment type="similarity">
    <text evidence="6">Belongs to the EzrA family.</text>
</comment>
<proteinExistence type="inferred from homology"/>
<evidence type="ECO:0000256" key="5">
    <source>
        <dbReference type="ARBA" id="ARBA00023210"/>
    </source>
</evidence>
<comment type="function">
    <text evidence="6">Negative regulator of FtsZ ring formation; modulates the frequency and position of FtsZ ring formation. Inhibits FtsZ ring formation at polar sites. Interacts either with FtsZ or with one of its binding partners to promote depolymerization.</text>
</comment>
<comment type="caution">
    <text evidence="8">The sequence shown here is derived from an EMBL/GenBank/DDBJ whole genome shotgun (WGS) entry which is preliminary data.</text>
</comment>
<evidence type="ECO:0000256" key="3">
    <source>
        <dbReference type="ARBA" id="ARBA00023054"/>
    </source>
</evidence>
<dbReference type="GO" id="GO:0005940">
    <property type="term" value="C:septin ring"/>
    <property type="evidence" value="ECO:0007669"/>
    <property type="project" value="InterPro"/>
</dbReference>
<dbReference type="AlphaFoldDB" id="A0A0R1VX90"/>
<feature type="topological domain" description="Extracellular" evidence="6">
    <location>
        <begin position="1"/>
        <end position="15"/>
    </location>
</feature>
<comment type="subcellular location">
    <subcellularLocation>
        <location evidence="6">Cell membrane</location>
        <topology evidence="6">Single-pass membrane protein</topology>
    </subcellularLocation>
    <text evidence="6">Colocalized with FtsZ to the nascent septal site.</text>
</comment>
<keyword evidence="3 6" id="KW-0175">Coiled coil</keyword>
<keyword evidence="1 6" id="KW-0812">Transmembrane</keyword>
<dbReference type="GO" id="GO:0000917">
    <property type="term" value="P:division septum assembly"/>
    <property type="evidence" value="ECO:0007669"/>
    <property type="project" value="UniProtKB-KW"/>
</dbReference>
<feature type="transmembrane region" description="Helical" evidence="7">
    <location>
        <begin position="14"/>
        <end position="35"/>
    </location>
</feature>
<keyword evidence="2 6" id="KW-1133">Transmembrane helix</keyword>
<evidence type="ECO:0000256" key="2">
    <source>
        <dbReference type="ARBA" id="ARBA00022989"/>
    </source>
</evidence>
<reference evidence="8 9" key="1">
    <citation type="journal article" date="2015" name="Genome Announc.">
        <title>Expanding the biotechnology potential of lactobacilli through comparative genomics of 213 strains and associated genera.</title>
        <authorList>
            <person name="Sun Z."/>
            <person name="Harris H.M."/>
            <person name="McCann A."/>
            <person name="Guo C."/>
            <person name="Argimon S."/>
            <person name="Zhang W."/>
            <person name="Yang X."/>
            <person name="Jeffery I.B."/>
            <person name="Cooney J.C."/>
            <person name="Kagawa T.F."/>
            <person name="Liu W."/>
            <person name="Song Y."/>
            <person name="Salvetti E."/>
            <person name="Wrobel A."/>
            <person name="Rasinkangas P."/>
            <person name="Parkhill J."/>
            <person name="Rea M.C."/>
            <person name="O'Sullivan O."/>
            <person name="Ritari J."/>
            <person name="Douillard F.P."/>
            <person name="Paul Ross R."/>
            <person name="Yang R."/>
            <person name="Briner A.E."/>
            <person name="Felis G.E."/>
            <person name="de Vos W.M."/>
            <person name="Barrangou R."/>
            <person name="Klaenhammer T.R."/>
            <person name="Caufield P.W."/>
            <person name="Cui Y."/>
            <person name="Zhang H."/>
            <person name="O'Toole P.W."/>
        </authorList>
    </citation>
    <scope>NUCLEOTIDE SEQUENCE [LARGE SCALE GENOMIC DNA]</scope>
    <source>
        <strain evidence="8 9">DSM 18382</strain>
    </source>
</reference>
<protein>
    <recommendedName>
        <fullName evidence="6">Septation ring formation regulator EzrA</fullName>
    </recommendedName>
</protein>
<evidence type="ECO:0000256" key="4">
    <source>
        <dbReference type="ARBA" id="ARBA00023136"/>
    </source>
</evidence>
<keyword evidence="4 6" id="KW-0472">Membrane</keyword>
<dbReference type="NCBIfam" id="NF003409">
    <property type="entry name" value="PRK04778.1-3"/>
    <property type="match status" value="1"/>
</dbReference>
<dbReference type="Pfam" id="PF06160">
    <property type="entry name" value="EzrA"/>
    <property type="match status" value="1"/>
</dbReference>
<dbReference type="InterPro" id="IPR010379">
    <property type="entry name" value="EzrA"/>
</dbReference>
<feature type="coiled-coil region" evidence="6">
    <location>
        <begin position="140"/>
        <end position="174"/>
    </location>
</feature>
<accession>A0A0R1VX90</accession>
<dbReference type="HAMAP" id="MF_00728">
    <property type="entry name" value="EzrA"/>
    <property type="match status" value="1"/>
</dbReference>
<feature type="coiled-coil region" evidence="6">
    <location>
        <begin position="208"/>
        <end position="290"/>
    </location>
</feature>
<dbReference type="EMBL" id="AZFY01000034">
    <property type="protein sequence ID" value="KRM10082.1"/>
    <property type="molecule type" value="Genomic_DNA"/>
</dbReference>
<name>A0A0R1VX90_9LACO</name>
<evidence type="ECO:0000256" key="1">
    <source>
        <dbReference type="ARBA" id="ARBA00022692"/>
    </source>
</evidence>
<dbReference type="GO" id="GO:0005886">
    <property type="term" value="C:plasma membrane"/>
    <property type="evidence" value="ECO:0007669"/>
    <property type="project" value="UniProtKB-SubCell"/>
</dbReference>
<dbReference type="GO" id="GO:0000921">
    <property type="term" value="P:septin ring assembly"/>
    <property type="evidence" value="ECO:0007669"/>
    <property type="project" value="InterPro"/>
</dbReference>
<feature type="topological domain" description="Cytoplasmic" evidence="6">
    <location>
        <begin position="36"/>
        <end position="595"/>
    </location>
</feature>
<sequence>MTFNIYTSEGWDRMFILLVIIIVVVGAGYLGFAFYQRRTIKMATSVYESKKELNKIPLDDEFALAKKMNLTGESKKKYGQLHDKYQHYQNQMLPDIEQQIKTVKADGKGINFIKTRNDWQKANQTIKTADTTLKEIQAGLAQLYDLNKQHQHAVSELEKKYQHLREDILNENASFGPSIDGLEKMLADIEGTFDKFTKLTKSGDPSSADEVLTDLNAATDKLEDYMKRIPKLFASLNKEFKAQLDEIQTGYTELRSKGYQFPNDHFDVELAQLQDQIDNNLDLLTKLKVEDVTAANAKMAAAIDRLYAALDDEFKARPQVEKRTGMLGEYIKHVRRQNDDLAKRLQVLNESYVLNHQEIEDNHQYDRQITGLEREYRRQVDDMNAGEAVYSQINATQKKMMTDLKELENAQKALFSSIIDLPEKEQAAREALRKFDLAMRNKKRRIDNQNLPGLPDSYQNSFASVIREINQLDEDLNKAHVNIDDVSKQVIIIQADMDTLEERTGQMLDNANLAEQTIQYANRYIGSNPEIASASVKAQNYFEKQYDYAKSLKTISEALENQSTGAFSKIKKDYLAAKKSRGNVKPTAEDAENDD</sequence>
<keyword evidence="6" id="KW-1003">Cell membrane</keyword>
<evidence type="ECO:0000256" key="7">
    <source>
        <dbReference type="SAM" id="Phobius"/>
    </source>
</evidence>
<evidence type="ECO:0000313" key="8">
    <source>
        <dbReference type="EMBL" id="KRM10082.1"/>
    </source>
</evidence>
<keyword evidence="9" id="KW-1185">Reference proteome</keyword>